<keyword evidence="4" id="KW-1185">Reference proteome</keyword>
<dbReference type="EMBL" id="NMWT01000028">
    <property type="protein sequence ID" value="PLS26373.1"/>
    <property type="molecule type" value="Genomic_DNA"/>
</dbReference>
<dbReference type="Pfam" id="PF08887">
    <property type="entry name" value="GAD-like"/>
    <property type="match status" value="1"/>
</dbReference>
<name>A0A2N5IWN1_9BIFI</name>
<reference evidence="3 4" key="1">
    <citation type="submission" date="2017-07" db="EMBL/GenBank/DDBJ databases">
        <title>Bifidobacterium novel species.</title>
        <authorList>
            <person name="Lugli G.A."/>
            <person name="Milani C."/>
            <person name="Duranti S."/>
            <person name="Mangifesta M."/>
        </authorList>
    </citation>
    <scope>NUCLEOTIDE SEQUENCE [LARGE SCALE GENOMIC DNA]</scope>
    <source>
        <strain evidence="3 4">77</strain>
    </source>
</reference>
<comment type="caution">
    <text evidence="3">The sequence shown here is derived from an EMBL/GenBank/DDBJ whole genome shotgun (WGS) entry which is preliminary data.</text>
</comment>
<gene>
    <name evidence="3" type="ORF">Uis4E_1948</name>
</gene>
<evidence type="ECO:0000259" key="1">
    <source>
        <dbReference type="Pfam" id="PF08887"/>
    </source>
</evidence>
<dbReference type="InterPro" id="IPR014983">
    <property type="entry name" value="GAD-rel"/>
</dbReference>
<proteinExistence type="predicted"/>
<feature type="domain" description="GAD-related" evidence="1">
    <location>
        <begin position="17"/>
        <end position="92"/>
    </location>
</feature>
<evidence type="ECO:0000313" key="4">
    <source>
        <dbReference type="Proteomes" id="UP000235034"/>
    </source>
</evidence>
<organism evidence="3 4">
    <name type="scientific">Bifidobacterium parmae</name>
    <dbReference type="NCBI Taxonomy" id="361854"/>
    <lineage>
        <taxon>Bacteria</taxon>
        <taxon>Bacillati</taxon>
        <taxon>Actinomycetota</taxon>
        <taxon>Actinomycetes</taxon>
        <taxon>Bifidobacteriales</taxon>
        <taxon>Bifidobacteriaceae</taxon>
        <taxon>Bifidobacterium</taxon>
    </lineage>
</organism>
<evidence type="ECO:0000313" key="3">
    <source>
        <dbReference type="EMBL" id="PLS26373.1"/>
    </source>
</evidence>
<dbReference type="RefSeq" id="WP_101623004.1">
    <property type="nucleotide sequence ID" value="NZ_NMWT01000028.1"/>
</dbReference>
<dbReference type="OrthoDB" id="2216648at2"/>
<dbReference type="Pfam" id="PF08906">
    <property type="entry name" value="T6SS_Tdi1_C"/>
    <property type="match status" value="1"/>
</dbReference>
<feature type="domain" description="T6SS immunity protein Tdi1 C-terminal" evidence="2">
    <location>
        <begin position="111"/>
        <end position="176"/>
    </location>
</feature>
<dbReference type="InterPro" id="IPR015002">
    <property type="entry name" value="T6SS_Tdi1_C"/>
</dbReference>
<dbReference type="Proteomes" id="UP000235034">
    <property type="component" value="Unassembled WGS sequence"/>
</dbReference>
<dbReference type="AlphaFoldDB" id="A0A2N5IWN1"/>
<sequence length="197" mass="23071">MIDPDDRSCFDDFVPFRPMPPSSYERWHDRLPPQIVDVWERWGLGTFCDGYLRVVNPDDWTGLLVRLYHLPWKSQVPIPIFATAFGDLIVLEARDSVATLQFRNSIFRSSALKYYLADIPDEYFRRDVLGIRGYKTARKRLPIPKYGDCYAYDPLICQGGPERADHLRISNMRAYLKEMIAVGYQLNENNIRFVQLD</sequence>
<accession>A0A2N5IWN1</accession>
<evidence type="ECO:0000259" key="2">
    <source>
        <dbReference type="Pfam" id="PF08906"/>
    </source>
</evidence>
<protein>
    <submittedName>
        <fullName evidence="3">GAD-like domain-containing protein</fullName>
    </submittedName>
</protein>